<feature type="compositionally biased region" description="Low complexity" evidence="11">
    <location>
        <begin position="345"/>
        <end position="371"/>
    </location>
</feature>
<sequence length="371" mass="39892">MATIYYDRDANPELIRRRRVAVIGYGSQGHAQAQNLRDRGVEVVIGIRPGPSADRARADGFPTGTPAEAAAQADVVVMLIPDERQPAVFQAEIAPHLTEGKALAFSHGFNVHFGQIQPPPGVDVFMVAPKAPGHLLRRFVREGRSVPGLLAVAQDATGQARQLALAYAWGIGCTGAGVIETTFQEETETDLFGEQAVLCGGVTELVKAGFETLVEAGYQPEIAYFECLNELKLIVDLMYEGGLARMRYSISDTAEYGDLTRGPRIIDAGVRQRMREILAEIQSGAFAREWILENQAGRPVMNARRAQEARHPIEAVGRRLRAMMDWLPREDGAPEAAGQRPAAGRPEAPAVQEAPATPAAATAAAPAARAG</sequence>
<dbReference type="SUPFAM" id="SSF51735">
    <property type="entry name" value="NAD(P)-binding Rossmann-fold domains"/>
    <property type="match status" value="1"/>
</dbReference>
<gene>
    <name evidence="9" type="primary">ilvC</name>
    <name evidence="14" type="ORF">ThesuDRAFT_01085</name>
</gene>
<dbReference type="NCBIfam" id="TIGR00465">
    <property type="entry name" value="ilvC"/>
    <property type="match status" value="1"/>
</dbReference>
<feature type="domain" description="KARI N-terminal Rossmann" evidence="12">
    <location>
        <begin position="1"/>
        <end position="181"/>
    </location>
</feature>
<dbReference type="GO" id="GO:0009097">
    <property type="term" value="P:isoleucine biosynthetic process"/>
    <property type="evidence" value="ECO:0007669"/>
    <property type="project" value="UniProtKB-UniRule"/>
</dbReference>
<dbReference type="FunFam" id="3.40.50.720:FF:000023">
    <property type="entry name" value="Ketol-acid reductoisomerase (NADP(+))"/>
    <property type="match status" value="1"/>
</dbReference>
<dbReference type="STRING" id="867903.ThesuDRAFT_01085"/>
<dbReference type="EMBL" id="AENY02000002">
    <property type="protein sequence ID" value="EKP95337.1"/>
    <property type="molecule type" value="Genomic_DNA"/>
</dbReference>
<feature type="binding site" evidence="9 10">
    <location>
        <position position="226"/>
    </location>
    <ligand>
        <name>Mg(2+)</name>
        <dbReference type="ChEBI" id="CHEBI:18420"/>
        <label>2</label>
    </ligand>
</feature>
<dbReference type="Gene3D" id="3.40.50.720">
    <property type="entry name" value="NAD(P)-binding Rossmann-like Domain"/>
    <property type="match status" value="1"/>
</dbReference>
<evidence type="ECO:0000256" key="2">
    <source>
        <dbReference type="ARBA" id="ARBA00004885"/>
    </source>
</evidence>
<feature type="region of interest" description="Disordered" evidence="11">
    <location>
        <begin position="331"/>
        <end position="371"/>
    </location>
</feature>
<evidence type="ECO:0000256" key="7">
    <source>
        <dbReference type="ARBA" id="ARBA00023002"/>
    </source>
</evidence>
<dbReference type="Gene3D" id="6.10.240.10">
    <property type="match status" value="1"/>
</dbReference>
<dbReference type="GO" id="GO:0050661">
    <property type="term" value="F:NADP binding"/>
    <property type="evidence" value="ECO:0007669"/>
    <property type="project" value="InterPro"/>
</dbReference>
<dbReference type="PIRSF" id="PIRSF000116">
    <property type="entry name" value="IlvC_gammaproteo"/>
    <property type="match status" value="1"/>
</dbReference>
<protein>
    <recommendedName>
        <fullName evidence="9">Ketol-acid reductoisomerase (NADP(+))</fullName>
        <shortName evidence="9">KARI</shortName>
        <ecNumber evidence="9">1.1.1.86</ecNumber>
    </recommendedName>
    <alternativeName>
        <fullName evidence="9">Acetohydroxy-acid isomeroreductase</fullName>
        <shortName evidence="9">AHIR</shortName>
    </alternativeName>
    <alternativeName>
        <fullName evidence="9">Alpha-keto-beta-hydroxylacyl reductoisomerase</fullName>
    </alternativeName>
</protein>
<keyword evidence="4 9" id="KW-0028">Amino-acid biosynthesis</keyword>
<dbReference type="InterPro" id="IPR036291">
    <property type="entry name" value="NAD(P)-bd_dom_sf"/>
</dbReference>
<evidence type="ECO:0000256" key="9">
    <source>
        <dbReference type="HAMAP-Rule" id="MF_00435"/>
    </source>
</evidence>
<name>K6PQX1_9FIRM</name>
<dbReference type="NCBIfam" id="NF009940">
    <property type="entry name" value="PRK13403.1"/>
    <property type="match status" value="1"/>
</dbReference>
<comment type="pathway">
    <text evidence="2 9">Amino-acid biosynthesis; L-isoleucine biosynthesis; L-isoleucine from 2-oxobutanoate: step 2/4.</text>
</comment>
<dbReference type="GO" id="GO:0009099">
    <property type="term" value="P:L-valine biosynthetic process"/>
    <property type="evidence" value="ECO:0007669"/>
    <property type="project" value="UniProtKB-UniRule"/>
</dbReference>
<comment type="pathway">
    <text evidence="1 9">Amino-acid biosynthesis; L-valine biosynthesis; L-valine from pyruvate: step 2/4.</text>
</comment>
<feature type="active site" evidence="9">
    <location>
        <position position="107"/>
    </location>
</feature>
<feature type="binding site" evidence="9 10">
    <location>
        <position position="251"/>
    </location>
    <ligand>
        <name>substrate</name>
    </ligand>
</feature>
<dbReference type="InterPro" id="IPR013116">
    <property type="entry name" value="KARI_N"/>
</dbReference>
<dbReference type="NCBIfam" id="NF004017">
    <property type="entry name" value="PRK05479.1"/>
    <property type="match status" value="1"/>
</dbReference>
<proteinExistence type="inferred from homology"/>
<keyword evidence="8 9" id="KW-0100">Branched-chain amino acid biosynthesis</keyword>
<comment type="caution">
    <text evidence="9">Lacks conserved residue(s) required for the propagation of feature annotation.</text>
</comment>
<comment type="cofactor">
    <cofactor evidence="9">
        <name>Mg(2+)</name>
        <dbReference type="ChEBI" id="CHEBI:18420"/>
    </cofactor>
    <text evidence="9">Binds 2 magnesium ions per subunit.</text>
</comment>
<evidence type="ECO:0000313" key="14">
    <source>
        <dbReference type="EMBL" id="EKP95337.1"/>
    </source>
</evidence>
<evidence type="ECO:0000259" key="13">
    <source>
        <dbReference type="PROSITE" id="PS51851"/>
    </source>
</evidence>
<evidence type="ECO:0000256" key="1">
    <source>
        <dbReference type="ARBA" id="ARBA00004864"/>
    </source>
</evidence>
<dbReference type="GO" id="GO:0005829">
    <property type="term" value="C:cytosol"/>
    <property type="evidence" value="ECO:0007669"/>
    <property type="project" value="TreeGrafter"/>
</dbReference>
<reference evidence="14" key="2">
    <citation type="submission" date="2012-10" db="EMBL/GenBank/DDBJ databases">
        <title>Improved high-quality draft of Thermaerobacter subterraneus C21, DSM 13965.</title>
        <authorList>
            <consortium name="DOE Joint Genome Institute"/>
            <person name="Eisen J."/>
            <person name="Huntemann M."/>
            <person name="Wei C.-L."/>
            <person name="Han J."/>
            <person name="Detter J.C."/>
            <person name="Han C."/>
            <person name="Tapia R."/>
            <person name="Chen A."/>
            <person name="Kyrpides N."/>
            <person name="Mavromatis K."/>
            <person name="Markowitz V."/>
            <person name="Szeto E."/>
            <person name="Ivanova N."/>
            <person name="Mikhailova N."/>
            <person name="Ovchinnikova G."/>
            <person name="Pagani I."/>
            <person name="Pati A."/>
            <person name="Goodwin L."/>
            <person name="Nordberg H.P."/>
            <person name="Cantor M.N."/>
            <person name="Hua S.X."/>
            <person name="Woyke T."/>
            <person name="Eisen J."/>
            <person name="Klenk H.-P."/>
        </authorList>
    </citation>
    <scope>NUCLEOTIDE SEQUENCE [LARGE SCALE GENOMIC DNA]</scope>
    <source>
        <strain evidence="14">DSM 13965</strain>
    </source>
</reference>
<dbReference type="eggNOG" id="COG0059">
    <property type="taxonomic scope" value="Bacteria"/>
</dbReference>
<keyword evidence="7 9" id="KW-0560">Oxidoreductase</keyword>
<feature type="binding site" evidence="9">
    <location>
        <position position="133"/>
    </location>
    <ligand>
        <name>NADP(+)</name>
        <dbReference type="ChEBI" id="CHEBI:58349"/>
    </ligand>
</feature>
<dbReference type="GO" id="GO:0016853">
    <property type="term" value="F:isomerase activity"/>
    <property type="evidence" value="ECO:0007669"/>
    <property type="project" value="UniProtKB-KW"/>
</dbReference>
<evidence type="ECO:0000256" key="4">
    <source>
        <dbReference type="ARBA" id="ARBA00022605"/>
    </source>
</evidence>
<comment type="catalytic activity">
    <reaction evidence="9">
        <text>(2R,3R)-2,3-dihydroxy-3-methylpentanoate + NADP(+) = (S)-2-ethyl-2-hydroxy-3-oxobutanoate + NADPH + H(+)</text>
        <dbReference type="Rhea" id="RHEA:13493"/>
        <dbReference type="ChEBI" id="CHEBI:15378"/>
        <dbReference type="ChEBI" id="CHEBI:49256"/>
        <dbReference type="ChEBI" id="CHEBI:49258"/>
        <dbReference type="ChEBI" id="CHEBI:57783"/>
        <dbReference type="ChEBI" id="CHEBI:58349"/>
        <dbReference type="EC" id="1.1.1.86"/>
    </reaction>
</comment>
<feature type="binding site" evidence="9">
    <location>
        <position position="48"/>
    </location>
    <ligand>
        <name>NADP(+)</name>
        <dbReference type="ChEBI" id="CHEBI:58349"/>
    </ligand>
</feature>
<evidence type="ECO:0000256" key="11">
    <source>
        <dbReference type="SAM" id="MobiDB-lite"/>
    </source>
</evidence>
<keyword evidence="15" id="KW-1185">Reference proteome</keyword>
<evidence type="ECO:0000256" key="5">
    <source>
        <dbReference type="ARBA" id="ARBA00022723"/>
    </source>
</evidence>
<evidence type="ECO:0000256" key="10">
    <source>
        <dbReference type="PROSITE-ProRule" id="PRU01198"/>
    </source>
</evidence>
<organism evidence="14 15">
    <name type="scientific">Thermaerobacter subterraneus DSM 13965</name>
    <dbReference type="NCBI Taxonomy" id="867903"/>
    <lineage>
        <taxon>Bacteria</taxon>
        <taxon>Bacillati</taxon>
        <taxon>Bacillota</taxon>
        <taxon>Clostridia</taxon>
        <taxon>Eubacteriales</taxon>
        <taxon>Clostridiales Family XVII. Incertae Sedis</taxon>
        <taxon>Thermaerobacter</taxon>
    </lineage>
</organism>
<dbReference type="Proteomes" id="UP000005710">
    <property type="component" value="Unassembled WGS sequence"/>
</dbReference>
<dbReference type="PANTHER" id="PTHR21371:SF1">
    <property type="entry name" value="KETOL-ACID REDUCTOISOMERASE, MITOCHONDRIAL"/>
    <property type="match status" value="1"/>
</dbReference>
<dbReference type="InterPro" id="IPR008927">
    <property type="entry name" value="6-PGluconate_DH-like_C_sf"/>
</dbReference>
<accession>K6PQX1</accession>
<feature type="binding site" evidence="9">
    <location>
        <begin position="25"/>
        <end position="28"/>
    </location>
    <ligand>
        <name>NADP(+)</name>
        <dbReference type="ChEBI" id="CHEBI:58349"/>
    </ligand>
</feature>
<dbReference type="UniPathway" id="UPA00047">
    <property type="reaction ID" value="UER00056"/>
</dbReference>
<feature type="binding site" evidence="9 10">
    <location>
        <position position="194"/>
    </location>
    <ligand>
        <name>Mg(2+)</name>
        <dbReference type="ChEBI" id="CHEBI:18420"/>
        <label>1</label>
    </ligand>
</feature>
<feature type="domain" description="KARI C-terminal knotted" evidence="13">
    <location>
        <begin position="182"/>
        <end position="327"/>
    </location>
</feature>
<dbReference type="Pfam" id="PF07991">
    <property type="entry name" value="KARI_N"/>
    <property type="match status" value="1"/>
</dbReference>
<dbReference type="PROSITE" id="PS51851">
    <property type="entry name" value="KARI_C"/>
    <property type="match status" value="1"/>
</dbReference>
<keyword evidence="5 9" id="KW-0479">Metal-binding</keyword>
<dbReference type="PROSITE" id="PS51850">
    <property type="entry name" value="KARI_N"/>
    <property type="match status" value="1"/>
</dbReference>
<dbReference type="Pfam" id="PF01450">
    <property type="entry name" value="KARI_C"/>
    <property type="match status" value="1"/>
</dbReference>
<keyword evidence="6 9" id="KW-0460">Magnesium</keyword>
<keyword evidence="9" id="KW-0521">NADP</keyword>
<dbReference type="SUPFAM" id="SSF48179">
    <property type="entry name" value="6-phosphogluconate dehydrogenase C-terminal domain-like"/>
    <property type="match status" value="1"/>
</dbReference>
<evidence type="ECO:0000313" key="15">
    <source>
        <dbReference type="Proteomes" id="UP000005710"/>
    </source>
</evidence>
<dbReference type="InterPro" id="IPR000506">
    <property type="entry name" value="KARI_C"/>
</dbReference>
<evidence type="ECO:0000259" key="12">
    <source>
        <dbReference type="PROSITE" id="PS51850"/>
    </source>
</evidence>
<dbReference type="UniPathway" id="UPA00049">
    <property type="reaction ID" value="UER00060"/>
</dbReference>
<feature type="binding site" evidence="9 10">
    <location>
        <position position="190"/>
    </location>
    <ligand>
        <name>Mg(2+)</name>
        <dbReference type="ChEBI" id="CHEBI:18420"/>
        <label>2</label>
    </ligand>
</feature>
<dbReference type="InterPro" id="IPR013023">
    <property type="entry name" value="KARI"/>
</dbReference>
<feature type="binding site" evidence="9 10">
    <location>
        <position position="230"/>
    </location>
    <ligand>
        <name>Mg(2+)</name>
        <dbReference type="ChEBI" id="CHEBI:18420"/>
        <label>2</label>
    </ligand>
</feature>
<comment type="catalytic activity">
    <reaction evidence="9">
        <text>(2R)-2,3-dihydroxy-3-methylbutanoate + NADP(+) = (2S)-2-acetolactate + NADPH + H(+)</text>
        <dbReference type="Rhea" id="RHEA:22068"/>
        <dbReference type="ChEBI" id="CHEBI:15378"/>
        <dbReference type="ChEBI" id="CHEBI:49072"/>
        <dbReference type="ChEBI" id="CHEBI:57783"/>
        <dbReference type="ChEBI" id="CHEBI:58349"/>
        <dbReference type="ChEBI" id="CHEBI:58476"/>
        <dbReference type="EC" id="1.1.1.86"/>
    </reaction>
</comment>
<dbReference type="RefSeq" id="WP_006903351.1">
    <property type="nucleotide sequence ID" value="NZ_JH976535.1"/>
</dbReference>
<dbReference type="GO" id="GO:0004455">
    <property type="term" value="F:ketol-acid reductoisomerase activity"/>
    <property type="evidence" value="ECO:0007669"/>
    <property type="project" value="UniProtKB-UniRule"/>
</dbReference>
<dbReference type="GO" id="GO:0000287">
    <property type="term" value="F:magnesium ion binding"/>
    <property type="evidence" value="ECO:0007669"/>
    <property type="project" value="UniProtKB-UniRule"/>
</dbReference>
<dbReference type="HOGENOM" id="CLU_033821_0_1_9"/>
<feature type="binding site" evidence="9">
    <location>
        <position position="52"/>
    </location>
    <ligand>
        <name>NADP(+)</name>
        <dbReference type="ChEBI" id="CHEBI:58349"/>
    </ligand>
</feature>
<comment type="similarity">
    <text evidence="3 9 10">Belongs to the ketol-acid reductoisomerase family.</text>
</comment>
<dbReference type="InterPro" id="IPR014359">
    <property type="entry name" value="KARI_prok"/>
</dbReference>
<comment type="function">
    <text evidence="9">Involved in the biosynthesis of branched-chain amino acids (BCAA). Catalyzes an alkyl-migration followed by a ketol-acid reduction of (S)-2-acetolactate (S2AL) to yield (R)-2,3-dihydroxy-isovalerate. In the isomerase reaction, S2AL is rearranged via a Mg-dependent methyl migration to produce 3-hydroxy-3-methyl-2-ketobutyrate (HMKB). In the reductase reaction, this 2-ketoacid undergoes a metal-dependent reduction by NADPH to yield (R)-2,3-dihydroxy-isovalerate.</text>
</comment>
<dbReference type="PANTHER" id="PTHR21371">
    <property type="entry name" value="KETOL-ACID REDUCTOISOMERASE, MITOCHONDRIAL"/>
    <property type="match status" value="1"/>
</dbReference>
<evidence type="ECO:0000256" key="8">
    <source>
        <dbReference type="ARBA" id="ARBA00023304"/>
    </source>
</evidence>
<reference evidence="14" key="1">
    <citation type="submission" date="2010-10" db="EMBL/GenBank/DDBJ databases">
        <authorList>
            <consortium name="US DOE Joint Genome Institute (JGI-PGF)"/>
            <person name="Lucas S."/>
            <person name="Copeland A."/>
            <person name="Lapidus A."/>
            <person name="Bruce D."/>
            <person name="Goodwin L."/>
            <person name="Pitluck S."/>
            <person name="Kyrpides N."/>
            <person name="Mavromatis K."/>
            <person name="Detter J.C."/>
            <person name="Han C."/>
            <person name="Land M."/>
            <person name="Hauser L."/>
            <person name="Markowitz V."/>
            <person name="Cheng J.-F."/>
            <person name="Hugenholtz P."/>
            <person name="Woyke T."/>
            <person name="Wu D."/>
            <person name="Pukall R."/>
            <person name="Wahrenburg C."/>
            <person name="Brambilla E."/>
            <person name="Klenk H.-P."/>
            <person name="Eisen J.A."/>
        </authorList>
    </citation>
    <scope>NUCLEOTIDE SEQUENCE [LARGE SCALE GENOMIC DNA]</scope>
    <source>
        <strain evidence="14">DSM 13965</strain>
    </source>
</reference>
<dbReference type="AlphaFoldDB" id="K6PQX1"/>
<evidence type="ECO:0000256" key="6">
    <source>
        <dbReference type="ARBA" id="ARBA00022842"/>
    </source>
</evidence>
<comment type="caution">
    <text evidence="14">The sequence shown here is derived from an EMBL/GenBank/DDBJ whole genome shotgun (WGS) entry which is preliminary data.</text>
</comment>
<feature type="binding site" evidence="9 10">
    <location>
        <position position="190"/>
    </location>
    <ligand>
        <name>Mg(2+)</name>
        <dbReference type="ChEBI" id="CHEBI:18420"/>
        <label>1</label>
    </ligand>
</feature>
<dbReference type="EC" id="1.1.1.86" evidence="9"/>
<dbReference type="HAMAP" id="MF_00435">
    <property type="entry name" value="IlvC"/>
    <property type="match status" value="1"/>
</dbReference>
<evidence type="ECO:0000256" key="3">
    <source>
        <dbReference type="ARBA" id="ARBA00010318"/>
    </source>
</evidence>